<dbReference type="RefSeq" id="WP_182538419.1">
    <property type="nucleotide sequence ID" value="NZ_JACJIP010000031.1"/>
</dbReference>
<name>A0A7W3XTE8_9BACL</name>
<keyword evidence="2" id="KW-1185">Reference proteome</keyword>
<sequence>MNPLVYVSVGLHYEISNSEMFGGEGSVGYTATNYGGVQNLENVDDTFVEKQIELVAAMLEVSKEEVKLISKEEFDLATEDSDRTEIDFDEDGD</sequence>
<proteinExistence type="predicted"/>
<organism evidence="1 2">
    <name type="scientific">Fontibacillus solani</name>
    <dbReference type="NCBI Taxonomy" id="1572857"/>
    <lineage>
        <taxon>Bacteria</taxon>
        <taxon>Bacillati</taxon>
        <taxon>Bacillota</taxon>
        <taxon>Bacilli</taxon>
        <taxon>Bacillales</taxon>
        <taxon>Paenibacillaceae</taxon>
        <taxon>Fontibacillus</taxon>
    </lineage>
</organism>
<dbReference type="AlphaFoldDB" id="A0A7W3XTE8"/>
<comment type="caution">
    <text evidence="1">The sequence shown here is derived from an EMBL/GenBank/DDBJ whole genome shotgun (WGS) entry which is preliminary data.</text>
</comment>
<dbReference type="Proteomes" id="UP000567067">
    <property type="component" value="Unassembled WGS sequence"/>
</dbReference>
<evidence type="ECO:0000313" key="1">
    <source>
        <dbReference type="EMBL" id="MBA9087499.1"/>
    </source>
</evidence>
<dbReference type="GO" id="GO:0016301">
    <property type="term" value="F:kinase activity"/>
    <property type="evidence" value="ECO:0007669"/>
    <property type="project" value="UniProtKB-KW"/>
</dbReference>
<accession>A0A7W3XTE8</accession>
<reference evidence="1 2" key="1">
    <citation type="submission" date="2020-08" db="EMBL/GenBank/DDBJ databases">
        <title>Genomic Encyclopedia of Type Strains, Phase III (KMG-III): the genomes of soil and plant-associated and newly described type strains.</title>
        <authorList>
            <person name="Whitman W."/>
        </authorList>
    </citation>
    <scope>NUCLEOTIDE SEQUENCE [LARGE SCALE GENOMIC DNA]</scope>
    <source>
        <strain evidence="1 2">CECT 8693</strain>
    </source>
</reference>
<keyword evidence="1" id="KW-0418">Kinase</keyword>
<evidence type="ECO:0000313" key="2">
    <source>
        <dbReference type="Proteomes" id="UP000567067"/>
    </source>
</evidence>
<protein>
    <submittedName>
        <fullName evidence="1">Hydroxymethylpyrimidine/phosphomethylpyrimidine kinase</fullName>
    </submittedName>
</protein>
<keyword evidence="1" id="KW-0808">Transferase</keyword>
<dbReference type="EMBL" id="JACJIP010000031">
    <property type="protein sequence ID" value="MBA9087499.1"/>
    <property type="molecule type" value="Genomic_DNA"/>
</dbReference>
<gene>
    <name evidence="1" type="ORF">FHR92_003984</name>
</gene>